<keyword evidence="5 6" id="KW-0636">Prenylation</keyword>
<evidence type="ECO:0000256" key="6">
    <source>
        <dbReference type="RuleBase" id="RU367128"/>
    </source>
</evidence>
<dbReference type="InterPro" id="IPR030697">
    <property type="entry name" value="Rab29/Rab38/Rab32"/>
</dbReference>
<dbReference type="Proteomes" id="UP000001542">
    <property type="component" value="Unassembled WGS sequence"/>
</dbReference>
<dbReference type="OMA" id="NNFIGWT"/>
<evidence type="ECO:0000256" key="5">
    <source>
        <dbReference type="ARBA" id="ARBA00023289"/>
    </source>
</evidence>
<dbReference type="GO" id="GO:0006886">
    <property type="term" value="P:intracellular protein transport"/>
    <property type="evidence" value="ECO:0000318"/>
    <property type="project" value="GO_Central"/>
</dbReference>
<reference evidence="7" key="1">
    <citation type="submission" date="2006-10" db="EMBL/GenBank/DDBJ databases">
        <authorList>
            <person name="Amadeo P."/>
            <person name="Zhao Q."/>
            <person name="Wortman J."/>
            <person name="Fraser-Liggett C."/>
            <person name="Carlton J."/>
        </authorList>
    </citation>
    <scope>NUCLEOTIDE SEQUENCE</scope>
    <source>
        <strain evidence="7">G3</strain>
    </source>
</reference>
<name>A2DXY3_TRIV3</name>
<dbReference type="SMART" id="SM00176">
    <property type="entry name" value="RAN"/>
    <property type="match status" value="1"/>
</dbReference>
<accession>A2DXY3</accession>
<dbReference type="OrthoDB" id="245989at2759"/>
<sequence>MDLDKQPEEDSKKRVMKIIVVGEMGTGKTSLIRQYVHGAFSEFYKSTIGVDFAHKKIDLPTGDVVDLQLWDISGQERFASVTHMYYNEAVAAMVVFDLISPSTLCVAKIWKKDIDEKVMTSEEKPIPCLLVGNKVDLVGKEGPDKSDEEMDKFCEENGFMGFIRTSARQDTNVTESVEKILHYVLEHNIQPYRPKELAQCVKLDDTKKKEKNEKSGCC</sequence>
<organism evidence="7 8">
    <name type="scientific">Trichomonas vaginalis (strain ATCC PRA-98 / G3)</name>
    <dbReference type="NCBI Taxonomy" id="412133"/>
    <lineage>
        <taxon>Eukaryota</taxon>
        <taxon>Metamonada</taxon>
        <taxon>Parabasalia</taxon>
        <taxon>Trichomonadida</taxon>
        <taxon>Trichomonadidae</taxon>
        <taxon>Trichomonas</taxon>
    </lineage>
</organism>
<evidence type="ECO:0000256" key="4">
    <source>
        <dbReference type="ARBA" id="ARBA00023288"/>
    </source>
</evidence>
<dbReference type="Pfam" id="PF00071">
    <property type="entry name" value="Ras"/>
    <property type="match status" value="1"/>
</dbReference>
<keyword evidence="8" id="KW-1185">Reference proteome</keyword>
<comment type="function">
    <text evidence="6">The small GTPases Rab are key regulators in vesicle trafficking.</text>
</comment>
<dbReference type="InParanoid" id="A2DXY3"/>
<dbReference type="GO" id="GO:0005802">
    <property type="term" value="C:trans-Golgi network"/>
    <property type="evidence" value="ECO:0000318"/>
    <property type="project" value="GO_Central"/>
</dbReference>
<evidence type="ECO:0000256" key="3">
    <source>
        <dbReference type="ARBA" id="ARBA00023134"/>
    </source>
</evidence>
<dbReference type="PANTHER" id="PTHR47981:SF39">
    <property type="entry name" value="RAS-RELATED PROTEIN RAB"/>
    <property type="match status" value="1"/>
</dbReference>
<evidence type="ECO:0000313" key="8">
    <source>
        <dbReference type="Proteomes" id="UP000001542"/>
    </source>
</evidence>
<dbReference type="InterPro" id="IPR027417">
    <property type="entry name" value="P-loop_NTPase"/>
</dbReference>
<dbReference type="eggNOG" id="KOG4423">
    <property type="taxonomic scope" value="Eukaryota"/>
</dbReference>
<dbReference type="STRING" id="5722.A2DXY3"/>
<dbReference type="VEuPathDB" id="TrichDB:TVAGG3_0961050"/>
<dbReference type="GO" id="GO:0016020">
    <property type="term" value="C:membrane"/>
    <property type="evidence" value="ECO:0007669"/>
    <property type="project" value="UniProtKB-SubCell"/>
</dbReference>
<dbReference type="GO" id="GO:0032438">
    <property type="term" value="P:melanosome organization"/>
    <property type="evidence" value="ECO:0000318"/>
    <property type="project" value="GO_Central"/>
</dbReference>
<dbReference type="PROSITE" id="PS51421">
    <property type="entry name" value="RAS"/>
    <property type="match status" value="1"/>
</dbReference>
<dbReference type="SUPFAM" id="SSF52540">
    <property type="entry name" value="P-loop containing nucleoside triphosphate hydrolases"/>
    <property type="match status" value="1"/>
</dbReference>
<evidence type="ECO:0000256" key="2">
    <source>
        <dbReference type="ARBA" id="ARBA00022741"/>
    </source>
</evidence>
<proteinExistence type="inferred from homology"/>
<dbReference type="InterPro" id="IPR001806">
    <property type="entry name" value="Small_GTPase"/>
</dbReference>
<dbReference type="FunFam" id="3.40.50.300:FF:002133">
    <property type="entry name" value="Ras family protein"/>
    <property type="match status" value="1"/>
</dbReference>
<evidence type="ECO:0000313" key="7">
    <source>
        <dbReference type="EMBL" id="EAY14719.1"/>
    </source>
</evidence>
<dbReference type="InterPro" id="IPR005225">
    <property type="entry name" value="Small_GTP-bd"/>
</dbReference>
<dbReference type="KEGG" id="tva:4772712"/>
<dbReference type="PRINTS" id="PR00449">
    <property type="entry name" value="RASTRNSFRMNG"/>
</dbReference>
<dbReference type="AlphaFoldDB" id="A2DXY3"/>
<keyword evidence="4 6" id="KW-0449">Lipoprotein</keyword>
<protein>
    <recommendedName>
        <fullName evidence="6">Ras-related protein Rab</fullName>
    </recommendedName>
</protein>
<dbReference type="SMART" id="SM00175">
    <property type="entry name" value="RAB"/>
    <property type="match status" value="1"/>
</dbReference>
<dbReference type="GO" id="GO:0012505">
    <property type="term" value="C:endomembrane system"/>
    <property type="evidence" value="ECO:0000318"/>
    <property type="project" value="GO_Central"/>
</dbReference>
<reference evidence="7" key="2">
    <citation type="journal article" date="2007" name="Science">
        <title>Draft genome sequence of the sexually transmitted pathogen Trichomonas vaginalis.</title>
        <authorList>
            <person name="Carlton J.M."/>
            <person name="Hirt R.P."/>
            <person name="Silva J.C."/>
            <person name="Delcher A.L."/>
            <person name="Schatz M."/>
            <person name="Zhao Q."/>
            <person name="Wortman J.R."/>
            <person name="Bidwell S.L."/>
            <person name="Alsmark U.C.M."/>
            <person name="Besteiro S."/>
            <person name="Sicheritz-Ponten T."/>
            <person name="Noel C.J."/>
            <person name="Dacks J.B."/>
            <person name="Foster P.G."/>
            <person name="Simillion C."/>
            <person name="Van de Peer Y."/>
            <person name="Miranda-Saavedra D."/>
            <person name="Barton G.J."/>
            <person name="Westrop G.D."/>
            <person name="Mueller S."/>
            <person name="Dessi D."/>
            <person name="Fiori P.L."/>
            <person name="Ren Q."/>
            <person name="Paulsen I."/>
            <person name="Zhang H."/>
            <person name="Bastida-Corcuera F.D."/>
            <person name="Simoes-Barbosa A."/>
            <person name="Brown M.T."/>
            <person name="Hayes R.D."/>
            <person name="Mukherjee M."/>
            <person name="Okumura C.Y."/>
            <person name="Schneider R."/>
            <person name="Smith A.J."/>
            <person name="Vanacova S."/>
            <person name="Villalvazo M."/>
            <person name="Haas B.J."/>
            <person name="Pertea M."/>
            <person name="Feldblyum T.V."/>
            <person name="Utterback T.R."/>
            <person name="Shu C.L."/>
            <person name="Osoegawa K."/>
            <person name="de Jong P.J."/>
            <person name="Hrdy I."/>
            <person name="Horvathova L."/>
            <person name="Zubacova Z."/>
            <person name="Dolezal P."/>
            <person name="Malik S.B."/>
            <person name="Logsdon J.M. Jr."/>
            <person name="Henze K."/>
            <person name="Gupta A."/>
            <person name="Wang C.C."/>
            <person name="Dunne R.L."/>
            <person name="Upcroft J.A."/>
            <person name="Upcroft P."/>
            <person name="White O."/>
            <person name="Salzberg S.L."/>
            <person name="Tang P."/>
            <person name="Chiu C.-H."/>
            <person name="Lee Y.-S."/>
            <person name="Embley T.M."/>
            <person name="Coombs G.H."/>
            <person name="Mottram J.C."/>
            <person name="Tachezy J."/>
            <person name="Fraser-Liggett C.M."/>
            <person name="Johnson P.J."/>
        </authorList>
    </citation>
    <scope>NUCLEOTIDE SEQUENCE [LARGE SCALE GENOMIC DNA]</scope>
    <source>
        <strain evidence="7">G3</strain>
    </source>
</reference>
<dbReference type="VEuPathDB" id="TrichDB:TVAG_038250"/>
<dbReference type="GO" id="GO:0005525">
    <property type="term" value="F:GTP binding"/>
    <property type="evidence" value="ECO:0007669"/>
    <property type="project" value="UniProtKB-UniRule"/>
</dbReference>
<keyword evidence="6" id="KW-0472">Membrane</keyword>
<evidence type="ECO:0000256" key="1">
    <source>
        <dbReference type="ARBA" id="ARBA00006270"/>
    </source>
</evidence>
<comment type="similarity">
    <text evidence="1 6">Belongs to the small GTPase superfamily. Rab family.</text>
</comment>
<keyword evidence="2 6" id="KW-0547">Nucleotide-binding</keyword>
<dbReference type="SMART" id="SM00174">
    <property type="entry name" value="RHO"/>
    <property type="match status" value="1"/>
</dbReference>
<dbReference type="RefSeq" id="XP_001326942.1">
    <property type="nucleotide sequence ID" value="XM_001326907.1"/>
</dbReference>
<dbReference type="SMART" id="SM00173">
    <property type="entry name" value="RAS"/>
    <property type="match status" value="1"/>
</dbReference>
<dbReference type="EMBL" id="DS113266">
    <property type="protein sequence ID" value="EAY14719.1"/>
    <property type="molecule type" value="Genomic_DNA"/>
</dbReference>
<dbReference type="CDD" id="cd04107">
    <property type="entry name" value="Rab32_Rab38"/>
    <property type="match status" value="1"/>
</dbReference>
<dbReference type="Gene3D" id="3.40.50.300">
    <property type="entry name" value="P-loop containing nucleotide triphosphate hydrolases"/>
    <property type="match status" value="1"/>
</dbReference>
<dbReference type="GO" id="GO:0042470">
    <property type="term" value="C:melanosome"/>
    <property type="evidence" value="ECO:0000318"/>
    <property type="project" value="GO_Central"/>
</dbReference>
<keyword evidence="3 6" id="KW-0342">GTP-binding</keyword>
<dbReference type="GO" id="GO:0016192">
    <property type="term" value="P:vesicle-mediated transport"/>
    <property type="evidence" value="ECO:0007669"/>
    <property type="project" value="InterPro"/>
</dbReference>
<dbReference type="GO" id="GO:0003924">
    <property type="term" value="F:GTPase activity"/>
    <property type="evidence" value="ECO:0000318"/>
    <property type="project" value="GO_Central"/>
</dbReference>
<gene>
    <name evidence="7" type="ORF">TVAG_038250</name>
</gene>
<dbReference type="NCBIfam" id="TIGR00231">
    <property type="entry name" value="small_GTP"/>
    <property type="match status" value="1"/>
</dbReference>
<dbReference type="SMR" id="A2DXY3"/>
<dbReference type="PROSITE" id="PS51419">
    <property type="entry name" value="RAB"/>
    <property type="match status" value="1"/>
</dbReference>
<comment type="subcellular location">
    <subcellularLocation>
        <location evidence="6">Membrane</location>
        <topology evidence="6">Lipid-anchor</topology>
    </subcellularLocation>
</comment>
<dbReference type="PANTHER" id="PTHR47981">
    <property type="entry name" value="RAB FAMILY"/>
    <property type="match status" value="1"/>
</dbReference>